<dbReference type="SMART" id="SM00220">
    <property type="entry name" value="S_TKc"/>
    <property type="match status" value="1"/>
</dbReference>
<name>A0ABP0HL67_9DINO</name>
<evidence type="ECO:0000313" key="7">
    <source>
        <dbReference type="EMBL" id="CAK8989600.1"/>
    </source>
</evidence>
<keyword evidence="4" id="KW-0723">Serine/threonine-protein kinase</keyword>
<dbReference type="Gene3D" id="3.30.200.20">
    <property type="entry name" value="Phosphorylase Kinase, domain 1"/>
    <property type="match status" value="1"/>
</dbReference>
<reference evidence="7 8" key="1">
    <citation type="submission" date="2024-02" db="EMBL/GenBank/DDBJ databases">
        <authorList>
            <person name="Chen Y."/>
            <person name="Shah S."/>
            <person name="Dougan E. K."/>
            <person name="Thang M."/>
            <person name="Chan C."/>
        </authorList>
    </citation>
    <scope>NUCLEOTIDE SEQUENCE [LARGE SCALE GENOMIC DNA]</scope>
</reference>
<feature type="domain" description="Protein kinase" evidence="6">
    <location>
        <begin position="40"/>
        <end position="339"/>
    </location>
</feature>
<evidence type="ECO:0000256" key="4">
    <source>
        <dbReference type="RuleBase" id="RU000304"/>
    </source>
</evidence>
<keyword evidence="1 3" id="KW-0547">Nucleotide-binding</keyword>
<evidence type="ECO:0000256" key="3">
    <source>
        <dbReference type="PROSITE-ProRule" id="PRU10141"/>
    </source>
</evidence>
<dbReference type="PROSITE" id="PS00107">
    <property type="entry name" value="PROTEIN_KINASE_ATP"/>
    <property type="match status" value="1"/>
</dbReference>
<proteinExistence type="inferred from homology"/>
<comment type="caution">
    <text evidence="7">The sequence shown here is derived from an EMBL/GenBank/DDBJ whole genome shotgun (WGS) entry which is preliminary data.</text>
</comment>
<dbReference type="SUPFAM" id="SSF56112">
    <property type="entry name" value="Protein kinase-like (PK-like)"/>
    <property type="match status" value="1"/>
</dbReference>
<evidence type="ECO:0000256" key="1">
    <source>
        <dbReference type="ARBA" id="ARBA00022741"/>
    </source>
</evidence>
<dbReference type="InterPro" id="IPR011009">
    <property type="entry name" value="Kinase-like_dom_sf"/>
</dbReference>
<keyword evidence="8" id="KW-1185">Reference proteome</keyword>
<dbReference type="PANTHER" id="PTHR24055">
    <property type="entry name" value="MITOGEN-ACTIVATED PROTEIN KINASE"/>
    <property type="match status" value="1"/>
</dbReference>
<dbReference type="PROSITE" id="PS50011">
    <property type="entry name" value="PROTEIN_KINASE_DOM"/>
    <property type="match status" value="1"/>
</dbReference>
<dbReference type="InterPro" id="IPR017441">
    <property type="entry name" value="Protein_kinase_ATP_BS"/>
</dbReference>
<accession>A0ABP0HL67</accession>
<dbReference type="PROSITE" id="PS00108">
    <property type="entry name" value="PROTEIN_KINASE_ST"/>
    <property type="match status" value="1"/>
</dbReference>
<dbReference type="InterPro" id="IPR050117">
    <property type="entry name" value="MAPK"/>
</dbReference>
<protein>
    <submittedName>
        <fullName evidence="7">Extracellular signal-regulated kinase 2 (ERK2) (Defective in aggregation protein C) (MAP kinase 2)</fullName>
    </submittedName>
</protein>
<evidence type="ECO:0000256" key="5">
    <source>
        <dbReference type="SAM" id="MobiDB-lite"/>
    </source>
</evidence>
<evidence type="ECO:0000256" key="2">
    <source>
        <dbReference type="ARBA" id="ARBA00022840"/>
    </source>
</evidence>
<feature type="binding site" evidence="3">
    <location>
        <position position="69"/>
    </location>
    <ligand>
        <name>ATP</name>
        <dbReference type="ChEBI" id="CHEBI:30616"/>
    </ligand>
</feature>
<evidence type="ECO:0000313" key="8">
    <source>
        <dbReference type="Proteomes" id="UP001642464"/>
    </source>
</evidence>
<comment type="similarity">
    <text evidence="4">Belongs to the protein kinase superfamily.</text>
</comment>
<keyword evidence="2 3" id="KW-0067">ATP-binding</keyword>
<feature type="region of interest" description="Disordered" evidence="5">
    <location>
        <begin position="1"/>
        <end position="26"/>
    </location>
</feature>
<dbReference type="Gene3D" id="1.10.510.10">
    <property type="entry name" value="Transferase(Phosphotransferase) domain 1"/>
    <property type="match status" value="1"/>
</dbReference>
<keyword evidence="7" id="KW-0808">Transferase</keyword>
<dbReference type="InterPro" id="IPR008271">
    <property type="entry name" value="Ser/Thr_kinase_AS"/>
</dbReference>
<organism evidence="7 8">
    <name type="scientific">Durusdinium trenchii</name>
    <dbReference type="NCBI Taxonomy" id="1381693"/>
    <lineage>
        <taxon>Eukaryota</taxon>
        <taxon>Sar</taxon>
        <taxon>Alveolata</taxon>
        <taxon>Dinophyceae</taxon>
        <taxon>Suessiales</taxon>
        <taxon>Symbiodiniaceae</taxon>
        <taxon>Durusdinium</taxon>
    </lineage>
</organism>
<gene>
    <name evidence="7" type="ORF">SCF082_LOCUS1879</name>
</gene>
<keyword evidence="7" id="KW-0418">Kinase</keyword>
<dbReference type="Pfam" id="PF00069">
    <property type="entry name" value="Pkinase"/>
    <property type="match status" value="1"/>
</dbReference>
<dbReference type="GO" id="GO:0016301">
    <property type="term" value="F:kinase activity"/>
    <property type="evidence" value="ECO:0007669"/>
    <property type="project" value="UniProtKB-KW"/>
</dbReference>
<evidence type="ECO:0000259" key="6">
    <source>
        <dbReference type="PROSITE" id="PS50011"/>
    </source>
</evidence>
<feature type="non-terminal residue" evidence="7">
    <location>
        <position position="1"/>
    </location>
</feature>
<dbReference type="EMBL" id="CAXAMM010000919">
    <property type="protein sequence ID" value="CAK8989600.1"/>
    <property type="molecule type" value="Genomic_DNA"/>
</dbReference>
<sequence length="395" mass="43712">EAAAVARSPATAGDGDDRDVPLGPCPGDDDFADPGVLRQYELVQKLGHGQFAVVWHAVEKRSRQAVALKKLYAALETPRRAQMAYREIAVLEKLQGHPNIVELRHVLQASESLTEIDVYLVFGLWEADLHAAIRGRVLETKHLAFITCQVLRALAHMHQLGFVHRDVKPSNILINTRCKVKLCDFGHARSLAALDEPASHNNTAGSQTTDYTGSRWYRAPESLLGTTRVTEAVDLWGLGCVLAEMLQGEPVFPGNSTSHQLGLIVQVTGRPTHEEVESLGISSAAAQLDERVLGDVEPQALSQKFSKATAESLDFIRMCLQFVPGQRTSAKDALAHPYLIEYFHEGLEALEPEPPQGLFLDDNILFGIDEYKHMISKNIAQRVKAMRKRNTQDFD</sequence>
<dbReference type="InterPro" id="IPR000719">
    <property type="entry name" value="Prot_kinase_dom"/>
</dbReference>
<dbReference type="Proteomes" id="UP001642464">
    <property type="component" value="Unassembled WGS sequence"/>
</dbReference>